<reference evidence="2" key="1">
    <citation type="journal article" date="2019" name="Int. J. Syst. Evol. Microbiol.">
        <title>The Global Catalogue of Microorganisms (GCM) 10K type strain sequencing project: providing services to taxonomists for standard genome sequencing and annotation.</title>
        <authorList>
            <consortium name="The Broad Institute Genomics Platform"/>
            <consortium name="The Broad Institute Genome Sequencing Center for Infectious Disease"/>
            <person name="Wu L."/>
            <person name="Ma J."/>
        </authorList>
    </citation>
    <scope>NUCLEOTIDE SEQUENCE [LARGE SCALE GENOMIC DNA]</scope>
    <source>
        <strain evidence="2">JCM 17979</strain>
    </source>
</reference>
<evidence type="ECO:0000313" key="1">
    <source>
        <dbReference type="EMBL" id="GAA4784581.1"/>
    </source>
</evidence>
<dbReference type="InterPro" id="IPR054058">
    <property type="entry name" value="HTH_67"/>
</dbReference>
<dbReference type="Pfam" id="PF21863">
    <property type="entry name" value="HTH_67"/>
    <property type="match status" value="1"/>
</dbReference>
<sequence>MVRQAVPRSTILRVDDARRLWTLFEPLHAVTYFTVEARTAADAAGLRGFWMAYTAQRIAPLGAVGPGVAYGCFHGFHRSRLERALPDAWDLADPQRCLTARSVGAGAALHRLLGETVAHGPGVAEAAALAGAAADAADVEGRVLGAANQALPRPSEPVRALWQAVTTLREHRGDGHVAALVGAGLGPVAAHRLKAAAGELSGATTRQARRFDEDAWAAGAAELRDRGWLDAADRLTDAGRAGHAAIEETTDRLAAGPWRVLGRERTDRLAELLEPLSAAVVAGHAFPPGNPVGLVRR</sequence>
<dbReference type="NCBIfam" id="NF047719">
    <property type="entry name" value="SCO6745_fam_HTH"/>
    <property type="match status" value="1"/>
</dbReference>
<dbReference type="EMBL" id="BAABHO010000011">
    <property type="protein sequence ID" value="GAA4784581.1"/>
    <property type="molecule type" value="Genomic_DNA"/>
</dbReference>
<proteinExistence type="predicted"/>
<protein>
    <recommendedName>
        <fullName evidence="3">SalK</fullName>
    </recommendedName>
</protein>
<keyword evidence="2" id="KW-1185">Reference proteome</keyword>
<evidence type="ECO:0008006" key="3">
    <source>
        <dbReference type="Google" id="ProtNLM"/>
    </source>
</evidence>
<accession>A0ABP9ARU9</accession>
<comment type="caution">
    <text evidence="1">The sequence shown here is derived from an EMBL/GenBank/DDBJ whole genome shotgun (WGS) entry which is preliminary data.</text>
</comment>
<organism evidence="1 2">
    <name type="scientific">Actinomycetospora chlora</name>
    <dbReference type="NCBI Taxonomy" id="663608"/>
    <lineage>
        <taxon>Bacteria</taxon>
        <taxon>Bacillati</taxon>
        <taxon>Actinomycetota</taxon>
        <taxon>Actinomycetes</taxon>
        <taxon>Pseudonocardiales</taxon>
        <taxon>Pseudonocardiaceae</taxon>
        <taxon>Actinomycetospora</taxon>
    </lineage>
</organism>
<gene>
    <name evidence="1" type="ORF">GCM10023200_17820</name>
</gene>
<evidence type="ECO:0000313" key="2">
    <source>
        <dbReference type="Proteomes" id="UP001500928"/>
    </source>
</evidence>
<name>A0ABP9ARU9_9PSEU</name>
<dbReference type="Proteomes" id="UP001500928">
    <property type="component" value="Unassembled WGS sequence"/>
</dbReference>